<gene>
    <name evidence="1" type="ORF">AK812_SmicGene31449</name>
</gene>
<dbReference type="OrthoDB" id="425758at2759"/>
<evidence type="ECO:0000313" key="2">
    <source>
        <dbReference type="Proteomes" id="UP000186817"/>
    </source>
</evidence>
<comment type="caution">
    <text evidence="1">The sequence shown here is derived from an EMBL/GenBank/DDBJ whole genome shotgun (WGS) entry which is preliminary data.</text>
</comment>
<name>A0A1Q9CWP6_SYMMI</name>
<proteinExistence type="predicted"/>
<evidence type="ECO:0000313" key="1">
    <source>
        <dbReference type="EMBL" id="OLP87338.1"/>
    </source>
</evidence>
<organism evidence="1 2">
    <name type="scientific">Symbiodinium microadriaticum</name>
    <name type="common">Dinoflagellate</name>
    <name type="synonym">Zooxanthella microadriatica</name>
    <dbReference type="NCBI Taxonomy" id="2951"/>
    <lineage>
        <taxon>Eukaryota</taxon>
        <taxon>Sar</taxon>
        <taxon>Alveolata</taxon>
        <taxon>Dinophyceae</taxon>
        <taxon>Suessiales</taxon>
        <taxon>Symbiodiniaceae</taxon>
        <taxon>Symbiodinium</taxon>
    </lineage>
</organism>
<protein>
    <submittedName>
        <fullName evidence="1">Uncharacterized protein</fullName>
    </submittedName>
</protein>
<keyword evidence="2" id="KW-1185">Reference proteome</keyword>
<sequence length="830" mass="92266">MGRLRPGMSTDVATASLWGCGFGYPVEILVHGKTGQLAQLARFKALVLAFHMEESEAVKEILLAGDANRLVAELTFAAWMATAVAFQASELCFDTATSPEVLNSRKVRINDLAAPPDKIVLLYLEPVVALTIGFQSSDDYQDWPDFLIVLALGVSEGFALVLILECCLRNFVGGCRNYFCGVERLELLRVDSGAAPLADAMFFTTLLRFVRLVRLTRIVKVEGLVLIHPLMISWISDRKDYELHALFENLPVQPGYEGRILLCALIPVLLSALRQAQEGEHANTVLQAHESGHESKWTQCCVTKNTGSLKIQSRAFRREAERILQDITYTGAYGPSDAFHTGRYVKHCRLALQLESCPGVHKTLFDLYEYADAGELITRIETFVAKYTFQSESYVWSAPDCPYKMESATDAGRCNSDLGHFMKLLDLWREGLRLVEQVNLYKGWRGYFKDKKTKALAKKQLDNVLARLETLWSMFTAFRCFTGQCETIEGAPLAAVLGKELFGSAGIFNVILAVYVDITMRAAKENEATTAEQHARESVRIARTTRELLKRFAAANKIFRDREAEGLEVRSRFDLDLSPQSAHFTDQAMQDEIEITKALSVRHLRQRCMQFKSIGHSELQHRSVGMVSDGCEYQCSRQGLMDDLDLPADRANLFEAAGNTVAAADGVSVQAAQDMREEMRSFLQDVIQKLPDSPRNTVWERNGVGGRQTLATSILQASEVEIPWLTRFSMRRAGAAFSRMAIRPLGANGMGCCIPLKPCREVADRTDDVRVAKLSEKSIGAVWVRDGKVVGVLLMGSPGPGPEDQAKLRQIAETCPEAAAPEEVFKQAGF</sequence>
<dbReference type="AlphaFoldDB" id="A0A1Q9CWP6"/>
<accession>A0A1Q9CWP6</accession>
<reference evidence="1 2" key="1">
    <citation type="submission" date="2016-02" db="EMBL/GenBank/DDBJ databases">
        <title>Genome analysis of coral dinoflagellate symbionts highlights evolutionary adaptations to a symbiotic lifestyle.</title>
        <authorList>
            <person name="Aranda M."/>
            <person name="Li Y."/>
            <person name="Liew Y.J."/>
            <person name="Baumgarten S."/>
            <person name="Simakov O."/>
            <person name="Wilson M."/>
            <person name="Piel J."/>
            <person name="Ashoor H."/>
            <person name="Bougouffa S."/>
            <person name="Bajic V.B."/>
            <person name="Ryu T."/>
            <person name="Ravasi T."/>
            <person name="Bayer T."/>
            <person name="Micklem G."/>
            <person name="Kim H."/>
            <person name="Bhak J."/>
            <person name="Lajeunesse T.C."/>
            <person name="Voolstra C.R."/>
        </authorList>
    </citation>
    <scope>NUCLEOTIDE SEQUENCE [LARGE SCALE GENOMIC DNA]</scope>
    <source>
        <strain evidence="1 2">CCMP2467</strain>
    </source>
</reference>
<dbReference type="EMBL" id="LSRX01000865">
    <property type="protein sequence ID" value="OLP87338.1"/>
    <property type="molecule type" value="Genomic_DNA"/>
</dbReference>
<dbReference type="Proteomes" id="UP000186817">
    <property type="component" value="Unassembled WGS sequence"/>
</dbReference>